<dbReference type="GO" id="GO:0007264">
    <property type="term" value="P:small GTPase-mediated signal transduction"/>
    <property type="evidence" value="ECO:0007669"/>
    <property type="project" value="InterPro"/>
</dbReference>
<proteinExistence type="inferred from homology"/>
<dbReference type="GO" id="GO:0005085">
    <property type="term" value="F:guanyl-nucleotide exchange factor activity"/>
    <property type="evidence" value="ECO:0007669"/>
    <property type="project" value="InterPro"/>
</dbReference>
<feature type="non-terminal residue" evidence="3">
    <location>
        <position position="1"/>
    </location>
</feature>
<dbReference type="InterPro" id="IPR027007">
    <property type="entry name" value="C2_DOCK-type_domain"/>
</dbReference>
<protein>
    <recommendedName>
        <fullName evidence="2">C2 DOCK-type domain-containing protein</fullName>
    </recommendedName>
</protein>
<dbReference type="Proteomes" id="UP000316079">
    <property type="component" value="Unassembled WGS sequence"/>
</dbReference>
<dbReference type="OrthoDB" id="8910885at2759"/>
<dbReference type="EMBL" id="SRMA01003415">
    <property type="protein sequence ID" value="TRZ03835.1"/>
    <property type="molecule type" value="Genomic_DNA"/>
</dbReference>
<evidence type="ECO:0000313" key="3">
    <source>
        <dbReference type="EMBL" id="TRZ03835.1"/>
    </source>
</evidence>
<sequence>NLLYVYPLRLNLTNRLTSARNISVKIQFMSAEDSSCAMPVIYGKSSGPEFLQEVYTPVTYHNRFSQFLN</sequence>
<dbReference type="InterPro" id="IPR026791">
    <property type="entry name" value="DOCK"/>
</dbReference>
<comment type="similarity">
    <text evidence="1">Belongs to the DOCK family.</text>
</comment>
<evidence type="ECO:0000256" key="1">
    <source>
        <dbReference type="PROSITE-ProRule" id="PRU00983"/>
    </source>
</evidence>
<dbReference type="PANTHER" id="PTHR23317">
    <property type="entry name" value="DEDICATOR OF CYTOKINESIS DOCK"/>
    <property type="match status" value="1"/>
</dbReference>
<dbReference type="Pfam" id="PF14429">
    <property type="entry name" value="DOCK-C2"/>
    <property type="match status" value="1"/>
</dbReference>
<feature type="domain" description="C2 DOCK-type" evidence="2">
    <location>
        <begin position="1"/>
        <end position="69"/>
    </location>
</feature>
<dbReference type="AlphaFoldDB" id="A0A553RNS8"/>
<dbReference type="GO" id="GO:1903905">
    <property type="term" value="P:positive regulation of establishment of T cell polarity"/>
    <property type="evidence" value="ECO:0007669"/>
    <property type="project" value="TreeGrafter"/>
</dbReference>
<dbReference type="InterPro" id="IPR035892">
    <property type="entry name" value="C2_domain_sf"/>
</dbReference>
<dbReference type="PROSITE" id="PS51650">
    <property type="entry name" value="C2_DOCK"/>
    <property type="match status" value="1"/>
</dbReference>
<keyword evidence="4" id="KW-1185">Reference proteome</keyword>
<accession>A0A553RNS8</accession>
<reference evidence="3 4" key="1">
    <citation type="journal article" date="2019" name="Sci. Data">
        <title>Hybrid genome assembly and annotation of Danionella translucida.</title>
        <authorList>
            <person name="Kadobianskyi M."/>
            <person name="Schulze L."/>
            <person name="Schuelke M."/>
            <person name="Judkewitz B."/>
        </authorList>
    </citation>
    <scope>NUCLEOTIDE SEQUENCE [LARGE SCALE GENOMIC DNA]</scope>
    <source>
        <strain evidence="3 4">Bolton</strain>
    </source>
</reference>
<organism evidence="3 4">
    <name type="scientific">Danionella cerebrum</name>
    <dbReference type="NCBI Taxonomy" id="2873325"/>
    <lineage>
        <taxon>Eukaryota</taxon>
        <taxon>Metazoa</taxon>
        <taxon>Chordata</taxon>
        <taxon>Craniata</taxon>
        <taxon>Vertebrata</taxon>
        <taxon>Euteleostomi</taxon>
        <taxon>Actinopterygii</taxon>
        <taxon>Neopterygii</taxon>
        <taxon>Teleostei</taxon>
        <taxon>Ostariophysi</taxon>
        <taxon>Cypriniformes</taxon>
        <taxon>Danionidae</taxon>
        <taxon>Danioninae</taxon>
        <taxon>Danionella</taxon>
    </lineage>
</organism>
<evidence type="ECO:0000259" key="2">
    <source>
        <dbReference type="PROSITE" id="PS51650"/>
    </source>
</evidence>
<dbReference type="PANTHER" id="PTHR23317:SF74">
    <property type="entry name" value="DEDICATOR OF CYTOKINESIS PROTEIN 8"/>
    <property type="match status" value="1"/>
</dbReference>
<evidence type="ECO:0000313" key="4">
    <source>
        <dbReference type="Proteomes" id="UP000316079"/>
    </source>
</evidence>
<comment type="caution">
    <text evidence="3">The sequence shown here is derived from an EMBL/GenBank/DDBJ whole genome shotgun (WGS) entry which is preliminary data.</text>
</comment>
<dbReference type="Gene3D" id="2.60.40.150">
    <property type="entry name" value="C2 domain"/>
    <property type="match status" value="1"/>
</dbReference>
<gene>
    <name evidence="3" type="ORF">DNTS_023056</name>
</gene>
<name>A0A553RNS8_9TELE</name>
<dbReference type="STRING" id="623744.A0A553RNS8"/>
<dbReference type="GO" id="GO:2000406">
    <property type="term" value="P:positive regulation of T cell migration"/>
    <property type="evidence" value="ECO:0007669"/>
    <property type="project" value="TreeGrafter"/>
</dbReference>
<dbReference type="GO" id="GO:0031252">
    <property type="term" value="C:cell leading edge"/>
    <property type="evidence" value="ECO:0007669"/>
    <property type="project" value="TreeGrafter"/>
</dbReference>